<evidence type="ECO:0000313" key="8">
    <source>
        <dbReference type="EMBL" id="OLL26089.1"/>
    </source>
</evidence>
<feature type="transmembrane region" description="Helical" evidence="6">
    <location>
        <begin position="212"/>
        <end position="234"/>
    </location>
</feature>
<dbReference type="InterPro" id="IPR011701">
    <property type="entry name" value="MFS"/>
</dbReference>
<feature type="transmembrane region" description="Helical" evidence="6">
    <location>
        <begin position="88"/>
        <end position="110"/>
    </location>
</feature>
<evidence type="ECO:0000256" key="3">
    <source>
        <dbReference type="ARBA" id="ARBA00022692"/>
    </source>
</evidence>
<dbReference type="PANTHER" id="PTHR23504">
    <property type="entry name" value="MAJOR FACILITATOR SUPERFAMILY DOMAIN-CONTAINING PROTEIN 10"/>
    <property type="match status" value="1"/>
</dbReference>
<dbReference type="GO" id="GO:0016020">
    <property type="term" value="C:membrane"/>
    <property type="evidence" value="ECO:0007669"/>
    <property type="project" value="UniProtKB-SubCell"/>
</dbReference>
<dbReference type="STRING" id="1198029.A0A1U7LTY7"/>
<evidence type="ECO:0000256" key="4">
    <source>
        <dbReference type="ARBA" id="ARBA00022989"/>
    </source>
</evidence>
<protein>
    <submittedName>
        <fullName evidence="8">Major facilitator superfamily domain-containing protein 10</fullName>
    </submittedName>
</protein>
<sequence>MCSLKHQPVPEKKVSNRRNISAKAVTRIVFVALILDLLAFTLILPLFPRMIEYYLVQELSHPSILSEILKFLNSLKPSSLQHEKWDTVLLGGVVGSLFSLLQCVASPIIGSLSDRGGRRRTLLLTMFGNILSCSLWLFASNFYIFLASRIVGGLSEGNVQLSIAIISDITTSDTRSRGLAMVGIAFAISFTIGPALGAYFAHFQADSLPTPFACSALIALGLLIIETLFIAYALPETMPKSQEIKQQTAVSESQTLELEKLGWIHFGHLLFFSGLEFSLTAYSLIIIY</sequence>
<evidence type="ECO:0000256" key="5">
    <source>
        <dbReference type="ARBA" id="ARBA00023136"/>
    </source>
</evidence>
<evidence type="ECO:0000256" key="6">
    <source>
        <dbReference type="SAM" id="Phobius"/>
    </source>
</evidence>
<dbReference type="EMBL" id="LXFE01000243">
    <property type="protein sequence ID" value="OLL26089.1"/>
    <property type="molecule type" value="Genomic_DNA"/>
</dbReference>
<accession>A0A1U7LTY7</accession>
<evidence type="ECO:0000256" key="1">
    <source>
        <dbReference type="ARBA" id="ARBA00004141"/>
    </source>
</evidence>
<evidence type="ECO:0000259" key="7">
    <source>
        <dbReference type="PROSITE" id="PS50850"/>
    </source>
</evidence>
<keyword evidence="3 6" id="KW-0812">Transmembrane</keyword>
<feature type="transmembrane region" description="Helical" evidence="6">
    <location>
        <begin position="24"/>
        <end position="47"/>
    </location>
</feature>
<evidence type="ECO:0000256" key="2">
    <source>
        <dbReference type="ARBA" id="ARBA00022448"/>
    </source>
</evidence>
<dbReference type="OMA" id="FPRMIEY"/>
<feature type="transmembrane region" description="Helical" evidence="6">
    <location>
        <begin position="122"/>
        <end position="146"/>
    </location>
</feature>
<gene>
    <name evidence="8" type="ORF">NEOLI_000496</name>
</gene>
<dbReference type="InterPro" id="IPR020846">
    <property type="entry name" value="MFS_dom"/>
</dbReference>
<keyword evidence="4 6" id="KW-1133">Transmembrane helix</keyword>
<dbReference type="PANTHER" id="PTHR23504:SF31">
    <property type="entry name" value="MAJOR FACILITATOR SUPERFAMILY DOMAIN-CONTAINING PROTEIN 10"/>
    <property type="match status" value="1"/>
</dbReference>
<dbReference type="AlphaFoldDB" id="A0A1U7LTY7"/>
<comment type="subcellular location">
    <subcellularLocation>
        <location evidence="1">Membrane</location>
        <topology evidence="1">Multi-pass membrane protein</topology>
    </subcellularLocation>
</comment>
<dbReference type="SUPFAM" id="SSF103473">
    <property type="entry name" value="MFS general substrate transporter"/>
    <property type="match status" value="1"/>
</dbReference>
<dbReference type="OrthoDB" id="196650at2759"/>
<reference evidence="8 9" key="1">
    <citation type="submission" date="2016-04" db="EMBL/GenBank/DDBJ databases">
        <title>Evolutionary innovation and constraint leading to complex multicellularity in the Ascomycota.</title>
        <authorList>
            <person name="Cisse O."/>
            <person name="Nguyen A."/>
            <person name="Hewitt D.A."/>
            <person name="Jedd G."/>
            <person name="Stajich J.E."/>
        </authorList>
    </citation>
    <scope>NUCLEOTIDE SEQUENCE [LARGE SCALE GENOMIC DNA]</scope>
    <source>
        <strain evidence="8 9">DAH-3</strain>
    </source>
</reference>
<organism evidence="8 9">
    <name type="scientific">Neolecta irregularis (strain DAH-3)</name>
    <dbReference type="NCBI Taxonomy" id="1198029"/>
    <lineage>
        <taxon>Eukaryota</taxon>
        <taxon>Fungi</taxon>
        <taxon>Dikarya</taxon>
        <taxon>Ascomycota</taxon>
        <taxon>Taphrinomycotina</taxon>
        <taxon>Neolectales</taxon>
        <taxon>Neolectaceae</taxon>
        <taxon>Neolecta</taxon>
    </lineage>
</organism>
<dbReference type="PROSITE" id="PS50850">
    <property type="entry name" value="MFS"/>
    <property type="match status" value="1"/>
</dbReference>
<feature type="transmembrane region" description="Helical" evidence="6">
    <location>
        <begin position="179"/>
        <end position="200"/>
    </location>
</feature>
<keyword evidence="2" id="KW-0813">Transport</keyword>
<proteinExistence type="predicted"/>
<dbReference type="Proteomes" id="UP000186594">
    <property type="component" value="Unassembled WGS sequence"/>
</dbReference>
<dbReference type="Gene3D" id="1.20.1250.20">
    <property type="entry name" value="MFS general substrate transporter like domains"/>
    <property type="match status" value="1"/>
</dbReference>
<dbReference type="GO" id="GO:0022857">
    <property type="term" value="F:transmembrane transporter activity"/>
    <property type="evidence" value="ECO:0007669"/>
    <property type="project" value="InterPro"/>
</dbReference>
<dbReference type="InterPro" id="IPR036259">
    <property type="entry name" value="MFS_trans_sf"/>
</dbReference>
<feature type="domain" description="Major facilitator superfamily (MFS) profile" evidence="7">
    <location>
        <begin position="25"/>
        <end position="288"/>
    </location>
</feature>
<dbReference type="Pfam" id="PF07690">
    <property type="entry name" value="MFS_1"/>
    <property type="match status" value="1"/>
</dbReference>
<evidence type="ECO:0000313" key="9">
    <source>
        <dbReference type="Proteomes" id="UP000186594"/>
    </source>
</evidence>
<comment type="caution">
    <text evidence="8">The sequence shown here is derived from an EMBL/GenBank/DDBJ whole genome shotgun (WGS) entry which is preliminary data.</text>
</comment>
<name>A0A1U7LTY7_NEOID</name>
<keyword evidence="5 6" id="KW-0472">Membrane</keyword>
<keyword evidence="9" id="KW-1185">Reference proteome</keyword>
<feature type="transmembrane region" description="Helical" evidence="6">
    <location>
        <begin position="263"/>
        <end position="287"/>
    </location>
</feature>